<dbReference type="EMBL" id="CP080598">
    <property type="protein sequence ID" value="QYX33397.1"/>
    <property type="molecule type" value="Genomic_DNA"/>
</dbReference>
<evidence type="ECO:0000256" key="1">
    <source>
        <dbReference type="SAM" id="MobiDB-lite"/>
    </source>
</evidence>
<dbReference type="Proteomes" id="UP000826540">
    <property type="component" value="Chromosome"/>
</dbReference>
<keyword evidence="3" id="KW-1185">Reference proteome</keyword>
<gene>
    <name evidence="2" type="ORF">K2F26_08795</name>
</gene>
<evidence type="ECO:0000313" key="2">
    <source>
        <dbReference type="EMBL" id="QYX33397.1"/>
    </source>
</evidence>
<evidence type="ECO:0000313" key="3">
    <source>
        <dbReference type="Proteomes" id="UP000826540"/>
    </source>
</evidence>
<reference evidence="2 3" key="1">
    <citation type="journal article" date="2022" name="J. Am. Chem. Soc.">
        <title>Biosynthesis of Guanitoxin Enables Global Environmental Detection in Freshwater Cyanobacteria.</title>
        <authorList>
            <person name="Lima S.T."/>
            <person name="Fallon T.R."/>
            <person name="Cordoza J.L."/>
            <person name="Chekan J.R."/>
            <person name="Delbaje E."/>
            <person name="Hopiavuori A.R."/>
            <person name="Alvarenga D.O."/>
            <person name="Wood S.M."/>
            <person name="Luhavaya H."/>
            <person name="Baumgartner J.T."/>
            <person name="Dorr F.A."/>
            <person name="Etchegaray A."/>
            <person name="Pinto E."/>
            <person name="McKinnie S.M.K."/>
            <person name="Fiore M.F."/>
            <person name="Moore B.S."/>
        </authorList>
    </citation>
    <scope>NUCLEOTIDE SEQUENCE [LARGE SCALE GENOMIC DNA]</scope>
    <source>
        <strain evidence="2 3">ITEP-024</strain>
    </source>
</reference>
<protein>
    <submittedName>
        <fullName evidence="2">SPOR domain-containing protein</fullName>
    </submittedName>
</protein>
<accession>A0ABX8X4G1</accession>
<feature type="compositionally biased region" description="Polar residues" evidence="1">
    <location>
        <begin position="111"/>
        <end position="120"/>
    </location>
</feature>
<feature type="region of interest" description="Disordered" evidence="1">
    <location>
        <begin position="1"/>
        <end position="20"/>
    </location>
</feature>
<proteinExistence type="predicted"/>
<dbReference type="RefSeq" id="WP_220611156.1">
    <property type="nucleotide sequence ID" value="NZ_CP080598.1"/>
</dbReference>
<feature type="region of interest" description="Disordered" evidence="1">
    <location>
        <begin position="108"/>
        <end position="158"/>
    </location>
</feature>
<sequence length="396" mass="43453">MSQNLTIDSDKPSSKTSGLKPALATALGSLEVQLDQELTRYRRARNGVRQPKTVSVENYIPQPSQELNTITETFVTTQPSTAEFKNNSIFLENPVSDVEKQEEINHLPLSSAEQSTKIQTPPQPPESKPISNIVPTKPKAAESETPVPANHTPKHPDDYLESSEALLRSLQEEQPPTNKSSNSNDSLLSPLGIGSMLLLLLASLTLGYVVFNPQTVPQLYLSKFFNRVYSQISENTDATANNISPIDQPQITPIPKYPNLAAREFPQVRDTNDIIGLTPKVKPTPTATPQPIVIETPISPVVPPTSVPNVSAIPKPKETLPGLNTEIKPSADRYYYIVADNQGNNALANARQVVPDAYLSDGQKYIYLGALKTEEQAKQRLKQLQTKGIKARVLKP</sequence>
<organism evidence="2 3">
    <name type="scientific">Sphaerospermopsis torques-reginae ITEP-024</name>
    <dbReference type="NCBI Taxonomy" id="984208"/>
    <lineage>
        <taxon>Bacteria</taxon>
        <taxon>Bacillati</taxon>
        <taxon>Cyanobacteriota</taxon>
        <taxon>Cyanophyceae</taxon>
        <taxon>Nostocales</taxon>
        <taxon>Aphanizomenonaceae</taxon>
        <taxon>Sphaerospermopsis</taxon>
        <taxon>Sphaerospermopsis torques-reginae</taxon>
    </lineage>
</organism>
<name>A0ABX8X4G1_9CYAN</name>